<dbReference type="PANTHER" id="PTHR45857:SF4">
    <property type="entry name" value="FORMIN-LIKE PROTEIN"/>
    <property type="match status" value="1"/>
</dbReference>
<feature type="compositionally biased region" description="Pro residues" evidence="3">
    <location>
        <begin position="821"/>
        <end position="832"/>
    </location>
</feature>
<dbReference type="SUPFAM" id="SSF56112">
    <property type="entry name" value="Protein kinase-like (PK-like)"/>
    <property type="match status" value="1"/>
</dbReference>
<dbReference type="Proteomes" id="UP000005239">
    <property type="component" value="Unassembled WGS sequence"/>
</dbReference>
<dbReference type="SMART" id="SM01139">
    <property type="entry name" value="Drf_FH3"/>
    <property type="match status" value="1"/>
</dbReference>
<dbReference type="PROSITE" id="PS51232">
    <property type="entry name" value="GBD_FH3"/>
    <property type="match status" value="1"/>
</dbReference>
<dbReference type="Gene3D" id="1.25.10.10">
    <property type="entry name" value="Leucine-rich Repeat Variant"/>
    <property type="match status" value="1"/>
</dbReference>
<dbReference type="SMART" id="SM00498">
    <property type="entry name" value="FH2"/>
    <property type="match status" value="1"/>
</dbReference>
<dbReference type="InterPro" id="IPR015425">
    <property type="entry name" value="FH2_Formin"/>
</dbReference>
<feature type="coiled-coil region" evidence="2">
    <location>
        <begin position="1175"/>
        <end position="1231"/>
    </location>
</feature>
<dbReference type="Pfam" id="PF06367">
    <property type="entry name" value="Drf_FH3"/>
    <property type="match status" value="1"/>
</dbReference>
<feature type="compositionally biased region" description="Pro residues" evidence="3">
    <location>
        <begin position="855"/>
        <end position="876"/>
    </location>
</feature>
<proteinExistence type="inferred from homology"/>
<dbReference type="InterPro" id="IPR043592">
    <property type="entry name" value="FMNL_animal"/>
</dbReference>
<dbReference type="Pfam" id="PF00069">
    <property type="entry name" value="Pkinase"/>
    <property type="match status" value="1"/>
</dbReference>
<evidence type="ECO:0000313" key="4">
    <source>
        <dbReference type="EnsemblMetazoa" id="PPA25376.1"/>
    </source>
</evidence>
<dbReference type="Gene3D" id="1.20.58.2220">
    <property type="entry name" value="Formin, FH2 domain"/>
    <property type="match status" value="1"/>
</dbReference>
<organism evidence="4 5">
    <name type="scientific">Pristionchus pacificus</name>
    <name type="common">Parasitic nematode worm</name>
    <dbReference type="NCBI Taxonomy" id="54126"/>
    <lineage>
        <taxon>Eukaryota</taxon>
        <taxon>Metazoa</taxon>
        <taxon>Ecdysozoa</taxon>
        <taxon>Nematoda</taxon>
        <taxon>Chromadorea</taxon>
        <taxon>Rhabditida</taxon>
        <taxon>Rhabditina</taxon>
        <taxon>Diplogasteromorpha</taxon>
        <taxon>Diplogasteroidea</taxon>
        <taxon>Neodiplogasteridae</taxon>
        <taxon>Pristionchus</taxon>
    </lineage>
</organism>
<gene>
    <name evidence="4" type="primary">WBGene00114930</name>
</gene>
<dbReference type="InterPro" id="IPR042201">
    <property type="entry name" value="FH2_Formin_sf"/>
</dbReference>
<comment type="similarity">
    <text evidence="1">Belongs to the formin homology family.</text>
</comment>
<feature type="compositionally biased region" description="Polar residues" evidence="3">
    <location>
        <begin position="770"/>
        <end position="779"/>
    </location>
</feature>
<name>A0A2A6CQK6_PRIPA</name>
<dbReference type="InterPro" id="IPR010472">
    <property type="entry name" value="FH3_dom"/>
</dbReference>
<feature type="compositionally biased region" description="Pro residues" evidence="3">
    <location>
        <begin position="839"/>
        <end position="848"/>
    </location>
</feature>
<dbReference type="PRINTS" id="PR01217">
    <property type="entry name" value="PRICHEXTENSN"/>
</dbReference>
<dbReference type="GO" id="GO:0051015">
    <property type="term" value="F:actin filament binding"/>
    <property type="evidence" value="ECO:0000318"/>
    <property type="project" value="GO_Central"/>
</dbReference>
<accession>A0A2A6CQK6</accession>
<dbReference type="PROSITE" id="PS51444">
    <property type="entry name" value="FH2"/>
    <property type="match status" value="1"/>
</dbReference>
<dbReference type="InterPro" id="IPR014768">
    <property type="entry name" value="GBD/FH3_dom"/>
</dbReference>
<reference evidence="5" key="1">
    <citation type="journal article" date="2008" name="Nat. Genet.">
        <title>The Pristionchus pacificus genome provides a unique perspective on nematode lifestyle and parasitism.</title>
        <authorList>
            <person name="Dieterich C."/>
            <person name="Clifton S.W."/>
            <person name="Schuster L.N."/>
            <person name="Chinwalla A."/>
            <person name="Delehaunty K."/>
            <person name="Dinkelacker I."/>
            <person name="Fulton L."/>
            <person name="Fulton R."/>
            <person name="Godfrey J."/>
            <person name="Minx P."/>
            <person name="Mitreva M."/>
            <person name="Roeseler W."/>
            <person name="Tian H."/>
            <person name="Witte H."/>
            <person name="Yang S.P."/>
            <person name="Wilson R.K."/>
            <person name="Sommer R.J."/>
        </authorList>
    </citation>
    <scope>NUCLEOTIDE SEQUENCE [LARGE SCALE GENOMIC DNA]</scope>
    <source>
        <strain evidence="5">PS312</strain>
    </source>
</reference>
<dbReference type="Pfam" id="PF06371">
    <property type="entry name" value="Drf_GBD"/>
    <property type="match status" value="1"/>
</dbReference>
<evidence type="ECO:0000313" key="5">
    <source>
        <dbReference type="Proteomes" id="UP000005239"/>
    </source>
</evidence>
<dbReference type="GO" id="GO:0005524">
    <property type="term" value="F:ATP binding"/>
    <property type="evidence" value="ECO:0007669"/>
    <property type="project" value="InterPro"/>
</dbReference>
<dbReference type="InterPro" id="IPR011989">
    <property type="entry name" value="ARM-like"/>
</dbReference>
<feature type="compositionally biased region" description="Basic and acidic residues" evidence="3">
    <location>
        <begin position="305"/>
        <end position="317"/>
    </location>
</feature>
<dbReference type="GO" id="GO:0016477">
    <property type="term" value="P:cell migration"/>
    <property type="evidence" value="ECO:0000318"/>
    <property type="project" value="GO_Central"/>
</dbReference>
<dbReference type="InterPro" id="IPR016024">
    <property type="entry name" value="ARM-type_fold"/>
</dbReference>
<keyword evidence="5" id="KW-1185">Reference proteome</keyword>
<dbReference type="GO" id="GO:0005829">
    <property type="term" value="C:cytosol"/>
    <property type="evidence" value="ECO:0000318"/>
    <property type="project" value="GO_Central"/>
</dbReference>
<dbReference type="SMART" id="SM01140">
    <property type="entry name" value="Drf_GBD"/>
    <property type="match status" value="1"/>
</dbReference>
<feature type="region of interest" description="Disordered" evidence="3">
    <location>
        <begin position="343"/>
        <end position="369"/>
    </location>
</feature>
<feature type="region of interest" description="Disordered" evidence="3">
    <location>
        <begin position="1334"/>
        <end position="1373"/>
    </location>
</feature>
<dbReference type="PANTHER" id="PTHR45857">
    <property type="entry name" value="FORMIN-LIKE PROTEIN"/>
    <property type="match status" value="1"/>
</dbReference>
<dbReference type="GO" id="GO:0030866">
    <property type="term" value="P:cortical actin cytoskeleton organization"/>
    <property type="evidence" value="ECO:0000318"/>
    <property type="project" value="GO_Central"/>
</dbReference>
<evidence type="ECO:0000256" key="2">
    <source>
        <dbReference type="SAM" id="Coils"/>
    </source>
</evidence>
<sequence length="1373" mass="155289">MVAPSRMHSELSSGDTAMLKSGEIIHNRFHVMHMLNVGGFGQVFVGIDQTNGTQVAVKVESLSASIQLIDNEVDCLKNAAHYTGSWPTPIVQLYSSGCTQSVRYMVMELVGRNVRELKKSTICDRFSIYSTLWIMREMVSSLQFLHSTGWIHRDVKPPNFCMSLEGPRRLFLVDFGMSRRYKESDGSMRRKESRSSFHGTVRYASPGCHESRDVSRFDDLWSVYYIACENALGELPWRHSNEKETVRKMKMEIDLLHPQGWKNMDAPLSIRCLRDTLLSSDADEDSFYREPPYMALNQSTMHSRSFQDERQLDRSTHETSLPSFSRLSSVLLPKLRKDKLDISEDKRRSVSSEEEKMSVSCPSPTAMPPEEELQKLFDGVLKQMDLPVDKVRLLKQYDNQKKWQLVMDQRGVNQAVPPSVYLEKLAILCDKKNLKKRKKILGDETSTKVLKHIEISLRTNSVDWVYQFLNEDGLKLIVEYLNQLLNEAVTDPLEGETLSALPTLLRRNSGASARLKTLKNVGDLEDDVHVSVSCLRAIMNNKKGLSMVFEYPLAIYCVVRSILHQSLRTKCLVVQMLATISQIADGHSLVSDAFDLFRNEYKERRRFETLISSLERCEFNIDYLSAAVQLINIFVHGVDDHTYRRMLGSCESEELRQKMHAYVGNCIDVLKLEEDSHDKLRALEELAHTRMKLSQAKERIQEVEAKWITDKAALDRRLKSLLEEREGLIEEFQMEKMDWTKTMDSKTKEAMDKHRKLEMRIVELEEVQKKMQSGLQVQKSPRNPSPSPAPRNMKKEESLPPLSTSIPPPPPPPSSISSTGGPPPPPPPPPLPSSSVGTAPPPPPPLPPSFGNGNGPPPPPPLPPSFGSGPPPPPPLANLIIPGNVPSKKVYHPKTKLPQLNWTAIKSMQAKETVFEELNDENIIEKIDFSQLEESFKIGVSISDEREKEKEGKNGIDGGIAQVSPTVSARKKSLLDTKRLQNVAITRRKIAMVPTEIMAAVHQMDVTHLNGEKVDILLRIMPSQEERTIFEACNEDMDNYTEEDRFVKSLCEIERLDHKLRVMQSMMSFEENVTLLEPQLSLVTAASECVRNADKFHKVLEVILAFGNYMNSGKRGSAYGFKLNSLDSLGILKSPSDRSLTLLHVIAHTIATSFPHLLSFTEDLRFMEKASTVQWESVQSDLKELENAFESARKERELKGDDAPSSLLEFLEKHSRKMEEMQEEMKEAMKSFTACIQFYGESPRTMTPSPFFTRLHNFVQGFNKAHQDNLQKAAAEKRAQEQINRRAMIGGEEGKEGGGGRSRSGTRTRLESKMLDHGDFERIMSGLKQPFVSDGMNGGIGGIGKRKKSPCTVRVPPPTAPKTRVISVDRDRQ</sequence>
<dbReference type="Pfam" id="PF02181">
    <property type="entry name" value="FH2"/>
    <property type="match status" value="1"/>
</dbReference>
<protein>
    <submittedName>
        <fullName evidence="4">Frl-1</fullName>
    </submittedName>
</protein>
<feature type="compositionally biased region" description="Basic and acidic residues" evidence="3">
    <location>
        <begin position="343"/>
        <end position="357"/>
    </location>
</feature>
<evidence type="ECO:0000256" key="3">
    <source>
        <dbReference type="SAM" id="MobiDB-lite"/>
    </source>
</evidence>
<dbReference type="SMART" id="SM00220">
    <property type="entry name" value="S_TKc"/>
    <property type="match status" value="1"/>
</dbReference>
<dbReference type="PROSITE" id="PS50011">
    <property type="entry name" value="PROTEIN_KINASE_DOM"/>
    <property type="match status" value="1"/>
</dbReference>
<feature type="region of interest" description="Disordered" evidence="3">
    <location>
        <begin position="298"/>
        <end position="320"/>
    </location>
</feature>
<dbReference type="InterPro" id="IPR000719">
    <property type="entry name" value="Prot_kinase_dom"/>
</dbReference>
<evidence type="ECO:0000256" key="1">
    <source>
        <dbReference type="ARBA" id="ARBA00023449"/>
    </source>
</evidence>
<keyword evidence="2" id="KW-0175">Coiled coil</keyword>
<dbReference type="InterPro" id="IPR011009">
    <property type="entry name" value="Kinase-like_dom_sf"/>
</dbReference>
<dbReference type="SUPFAM" id="SSF101447">
    <property type="entry name" value="Formin homology 2 domain (FH2 domain)"/>
    <property type="match status" value="1"/>
</dbReference>
<feature type="region of interest" description="Disordered" evidence="3">
    <location>
        <begin position="768"/>
        <end position="878"/>
    </location>
</feature>
<dbReference type="EnsemblMetazoa" id="PPA25376.1">
    <property type="protein sequence ID" value="PPA25376.1"/>
    <property type="gene ID" value="WBGene00114930"/>
</dbReference>
<feature type="coiled-coil region" evidence="2">
    <location>
        <begin position="683"/>
        <end position="767"/>
    </location>
</feature>
<reference evidence="4" key="2">
    <citation type="submission" date="2022-06" db="UniProtKB">
        <authorList>
            <consortium name="EnsemblMetazoa"/>
        </authorList>
    </citation>
    <scope>IDENTIFICATION</scope>
    <source>
        <strain evidence="4">PS312</strain>
    </source>
</reference>
<dbReference type="SUPFAM" id="SSF48371">
    <property type="entry name" value="ARM repeat"/>
    <property type="match status" value="1"/>
</dbReference>
<feature type="region of interest" description="Disordered" evidence="3">
    <location>
        <begin position="1288"/>
        <end position="1311"/>
    </location>
</feature>
<dbReference type="Gene3D" id="1.10.510.10">
    <property type="entry name" value="Transferase(Phosphotransferase) domain 1"/>
    <property type="match status" value="1"/>
</dbReference>
<dbReference type="GO" id="GO:0031267">
    <property type="term" value="F:small GTPase binding"/>
    <property type="evidence" value="ECO:0007669"/>
    <property type="project" value="InterPro"/>
</dbReference>
<dbReference type="GO" id="GO:0008360">
    <property type="term" value="P:regulation of cell shape"/>
    <property type="evidence" value="ECO:0000318"/>
    <property type="project" value="GO_Central"/>
</dbReference>
<dbReference type="GO" id="GO:0004672">
    <property type="term" value="F:protein kinase activity"/>
    <property type="evidence" value="ECO:0007669"/>
    <property type="project" value="InterPro"/>
</dbReference>
<accession>A0A8R1UJP9</accession>
<dbReference type="InterPro" id="IPR010473">
    <property type="entry name" value="GTPase-bd"/>
</dbReference>